<dbReference type="GO" id="GO:0003677">
    <property type="term" value="F:DNA binding"/>
    <property type="evidence" value="ECO:0007669"/>
    <property type="project" value="UniProtKB-KW"/>
</dbReference>
<evidence type="ECO:0000256" key="1">
    <source>
        <dbReference type="ARBA" id="ARBA00010641"/>
    </source>
</evidence>
<dbReference type="InterPro" id="IPR013325">
    <property type="entry name" value="RNA_pol_sigma_r2"/>
</dbReference>
<dbReference type="Proteomes" id="UP001152599">
    <property type="component" value="Unassembled WGS sequence"/>
</dbReference>
<dbReference type="SUPFAM" id="SSF88659">
    <property type="entry name" value="Sigma3 and sigma4 domains of RNA polymerase sigma factors"/>
    <property type="match status" value="1"/>
</dbReference>
<dbReference type="InterPro" id="IPR036388">
    <property type="entry name" value="WH-like_DNA-bd_sf"/>
</dbReference>
<evidence type="ECO:0000259" key="8">
    <source>
        <dbReference type="Pfam" id="PF08281"/>
    </source>
</evidence>
<dbReference type="InterPro" id="IPR007627">
    <property type="entry name" value="RNA_pol_sigma70_r2"/>
</dbReference>
<evidence type="ECO:0000256" key="3">
    <source>
        <dbReference type="ARBA" id="ARBA00023082"/>
    </source>
</evidence>
<dbReference type="Gene3D" id="1.10.10.10">
    <property type="entry name" value="Winged helix-like DNA-binding domain superfamily/Winged helix DNA-binding domain"/>
    <property type="match status" value="1"/>
</dbReference>
<dbReference type="InterPro" id="IPR013324">
    <property type="entry name" value="RNA_pol_sigma_r3/r4-like"/>
</dbReference>
<sequence>MEISDQEILELIKTDANAGFKLLLKQYQQPVYFHIRQMLYNHDDTDDVTQNVFIKVYKNIANFKGESKLFTWIYRIATNEALNFLQQKARKNNIPYEDVAYEMSQNLEADVHYDGDEIMLKLEKAVAQLPEKQRLVFQMKYFEEMKYQDIAEITNTSVGSLKASYHHAVKKVEEFLLPD</sequence>
<evidence type="ECO:0000259" key="7">
    <source>
        <dbReference type="Pfam" id="PF04542"/>
    </source>
</evidence>
<dbReference type="PANTHER" id="PTHR43133">
    <property type="entry name" value="RNA POLYMERASE ECF-TYPE SIGMA FACTO"/>
    <property type="match status" value="1"/>
</dbReference>
<reference evidence="9" key="1">
    <citation type="submission" date="2022-07" db="EMBL/GenBank/DDBJ databases">
        <title>Description and genome-wide analysis of Profundicola chukchiensis gen. nov., sp. nov., marine bacteria isolated from bottom sediments of the Chukchi Sea.</title>
        <authorList>
            <person name="Romanenko L."/>
            <person name="Otstavnykh N."/>
            <person name="Kurilenko V."/>
            <person name="Eremeev V."/>
            <person name="Velansky P."/>
            <person name="Mikhailov V."/>
            <person name="Isaeva M."/>
        </authorList>
    </citation>
    <scope>NUCLEOTIDE SEQUENCE</scope>
    <source>
        <strain evidence="9">KMM 9713</strain>
    </source>
</reference>
<evidence type="ECO:0000256" key="2">
    <source>
        <dbReference type="ARBA" id="ARBA00023015"/>
    </source>
</evidence>
<dbReference type="InterPro" id="IPR000838">
    <property type="entry name" value="RNA_pol_sigma70_ECF_CS"/>
</dbReference>
<dbReference type="PROSITE" id="PS01063">
    <property type="entry name" value="SIGMA70_ECF"/>
    <property type="match status" value="1"/>
</dbReference>
<dbReference type="InterPro" id="IPR014284">
    <property type="entry name" value="RNA_pol_sigma-70_dom"/>
</dbReference>
<evidence type="ECO:0000256" key="4">
    <source>
        <dbReference type="ARBA" id="ARBA00023125"/>
    </source>
</evidence>
<dbReference type="Gene3D" id="1.10.1740.10">
    <property type="match status" value="1"/>
</dbReference>
<dbReference type="InterPro" id="IPR013249">
    <property type="entry name" value="RNA_pol_sigma70_r4_t2"/>
</dbReference>
<evidence type="ECO:0000313" key="9">
    <source>
        <dbReference type="EMBL" id="MDG4945891.1"/>
    </source>
</evidence>
<dbReference type="GO" id="GO:0006352">
    <property type="term" value="P:DNA-templated transcription initiation"/>
    <property type="evidence" value="ECO:0007669"/>
    <property type="project" value="InterPro"/>
</dbReference>
<proteinExistence type="inferred from homology"/>
<feature type="domain" description="RNA polymerase sigma factor 70 region 4 type 2" evidence="8">
    <location>
        <begin position="121"/>
        <end position="171"/>
    </location>
</feature>
<organism evidence="9 10">
    <name type="scientific">Profundicola chukchiensis</name>
    <dbReference type="NCBI Taxonomy" id="2961959"/>
    <lineage>
        <taxon>Bacteria</taxon>
        <taxon>Pseudomonadati</taxon>
        <taxon>Bacteroidota</taxon>
        <taxon>Flavobacteriia</taxon>
        <taxon>Flavobacteriales</taxon>
        <taxon>Weeksellaceae</taxon>
        <taxon>Profundicola</taxon>
    </lineage>
</organism>
<protein>
    <recommendedName>
        <fullName evidence="6">RNA polymerase sigma factor</fullName>
    </recommendedName>
</protein>
<dbReference type="NCBIfam" id="TIGR02937">
    <property type="entry name" value="sigma70-ECF"/>
    <property type="match status" value="1"/>
</dbReference>
<evidence type="ECO:0000313" key="10">
    <source>
        <dbReference type="Proteomes" id="UP001152599"/>
    </source>
</evidence>
<keyword evidence="3 6" id="KW-0731">Sigma factor</keyword>
<dbReference type="AlphaFoldDB" id="A0A9X4MVZ4"/>
<dbReference type="RefSeq" id="WP_304420428.1">
    <property type="nucleotide sequence ID" value="NZ_JANCMU010000002.1"/>
</dbReference>
<accession>A0A9X4MVZ4</accession>
<keyword evidence="10" id="KW-1185">Reference proteome</keyword>
<dbReference type="CDD" id="cd06171">
    <property type="entry name" value="Sigma70_r4"/>
    <property type="match status" value="1"/>
</dbReference>
<dbReference type="Pfam" id="PF08281">
    <property type="entry name" value="Sigma70_r4_2"/>
    <property type="match status" value="1"/>
</dbReference>
<evidence type="ECO:0000256" key="5">
    <source>
        <dbReference type="ARBA" id="ARBA00023163"/>
    </source>
</evidence>
<comment type="caution">
    <text evidence="9">The sequence shown here is derived from an EMBL/GenBank/DDBJ whole genome shotgun (WGS) entry which is preliminary data.</text>
</comment>
<name>A0A9X4MVZ4_9FLAO</name>
<keyword evidence="2 6" id="KW-0805">Transcription regulation</keyword>
<gene>
    <name evidence="9" type="ORF">NMK71_05650</name>
</gene>
<dbReference type="EMBL" id="JANCMU010000002">
    <property type="protein sequence ID" value="MDG4945891.1"/>
    <property type="molecule type" value="Genomic_DNA"/>
</dbReference>
<dbReference type="Pfam" id="PF04542">
    <property type="entry name" value="Sigma70_r2"/>
    <property type="match status" value="1"/>
</dbReference>
<evidence type="ECO:0000256" key="6">
    <source>
        <dbReference type="RuleBase" id="RU000716"/>
    </source>
</evidence>
<feature type="domain" description="RNA polymerase sigma-70 region 2" evidence="7">
    <location>
        <begin position="23"/>
        <end position="90"/>
    </location>
</feature>
<keyword evidence="4 6" id="KW-0238">DNA-binding</keyword>
<dbReference type="PANTHER" id="PTHR43133:SF51">
    <property type="entry name" value="RNA POLYMERASE SIGMA FACTOR"/>
    <property type="match status" value="1"/>
</dbReference>
<comment type="similarity">
    <text evidence="1 6">Belongs to the sigma-70 factor family. ECF subfamily.</text>
</comment>
<dbReference type="SUPFAM" id="SSF88946">
    <property type="entry name" value="Sigma2 domain of RNA polymerase sigma factors"/>
    <property type="match status" value="1"/>
</dbReference>
<keyword evidence="5 6" id="KW-0804">Transcription</keyword>
<dbReference type="InterPro" id="IPR039425">
    <property type="entry name" value="RNA_pol_sigma-70-like"/>
</dbReference>
<dbReference type="GO" id="GO:0016987">
    <property type="term" value="F:sigma factor activity"/>
    <property type="evidence" value="ECO:0007669"/>
    <property type="project" value="UniProtKB-KW"/>
</dbReference>